<dbReference type="PIRSF" id="PIRSF032131">
    <property type="entry name" value="UCP032131"/>
    <property type="match status" value="1"/>
</dbReference>
<name>A0A2P2ECT1_9PROT</name>
<evidence type="ECO:0000313" key="3">
    <source>
        <dbReference type="Proteomes" id="UP000245086"/>
    </source>
</evidence>
<dbReference type="Proteomes" id="UP000245086">
    <property type="component" value="Unassembled WGS sequence"/>
</dbReference>
<dbReference type="RefSeq" id="WP_108985724.1">
    <property type="nucleotide sequence ID" value="NZ_BFBR01000008.1"/>
</dbReference>
<evidence type="ECO:0000256" key="1">
    <source>
        <dbReference type="SAM" id="MobiDB-lite"/>
    </source>
</evidence>
<comment type="caution">
    <text evidence="2">The sequence shown here is derived from an EMBL/GenBank/DDBJ whole genome shotgun (WGS) entry which is preliminary data.</text>
</comment>
<dbReference type="OrthoDB" id="9799894at2"/>
<feature type="region of interest" description="Disordered" evidence="1">
    <location>
        <begin position="49"/>
        <end position="78"/>
    </location>
</feature>
<dbReference type="Pfam" id="PF06676">
    <property type="entry name" value="DUF1178"/>
    <property type="match status" value="1"/>
</dbReference>
<dbReference type="EMBL" id="BFBR01000008">
    <property type="protein sequence ID" value="GBF58867.1"/>
    <property type="molecule type" value="Genomic_DNA"/>
</dbReference>
<reference evidence="2 3" key="1">
    <citation type="journal article" date="2018" name="Genome Announc.">
        <title>Draft Genome Sequence of "Candidatus Phycosocius bacilliformis," an Alphaproteobacterial Ectosymbiont of the Hydrocarbon-Producing Green Alga Botryococcus braunii.</title>
        <authorList>
            <person name="Tanabe Y."/>
            <person name="Yamaguchi H."/>
            <person name="Watanabe M.M."/>
        </authorList>
    </citation>
    <scope>NUCLEOTIDE SEQUENCE [LARGE SCALE GENOMIC DNA]</scope>
    <source>
        <strain evidence="2 3">BOTRYCO-2</strain>
    </source>
</reference>
<evidence type="ECO:0000313" key="2">
    <source>
        <dbReference type="EMBL" id="GBF58867.1"/>
    </source>
</evidence>
<accession>A0A2P2ECT1</accession>
<dbReference type="InterPro" id="IPR009562">
    <property type="entry name" value="DUF1178"/>
</dbReference>
<organism evidence="2 3">
    <name type="scientific">Candidatus Phycosocius bacilliformis</name>
    <dbReference type="NCBI Taxonomy" id="1445552"/>
    <lineage>
        <taxon>Bacteria</taxon>
        <taxon>Pseudomonadati</taxon>
        <taxon>Pseudomonadota</taxon>
        <taxon>Alphaproteobacteria</taxon>
        <taxon>Caulobacterales</taxon>
        <taxon>Caulobacterales incertae sedis</taxon>
        <taxon>Candidatus Phycosocius</taxon>
    </lineage>
</organism>
<proteinExistence type="predicted"/>
<protein>
    <submittedName>
        <fullName evidence="2">Uncharacterized protein</fullName>
    </submittedName>
</protein>
<sequence length="159" mass="17445">MIKYALRCDQSHDWEAWFESISGYEAQAARGLVECPFCGSTTVEKAPMAPAVVSSRTDRPSPPKAADTPVNLTNGTDSLSLPEPVKAFLSDWKDHIAQNYDYVGDRFAREVRAMHEGETEERLVYGEATAEEARDLIEDGISVAPLPALASPKPVRGLH</sequence>
<gene>
    <name evidence="2" type="ORF">PbB2_02556</name>
</gene>
<dbReference type="AlphaFoldDB" id="A0A2P2ECT1"/>
<keyword evidence="3" id="KW-1185">Reference proteome</keyword>